<protein>
    <recommendedName>
        <fullName evidence="4">Cytochrome B</fullName>
    </recommendedName>
</protein>
<feature type="transmembrane region" description="Helical" evidence="1">
    <location>
        <begin position="12"/>
        <end position="32"/>
    </location>
</feature>
<dbReference type="OrthoDB" id="329514at2"/>
<dbReference type="Proteomes" id="UP000307507">
    <property type="component" value="Unassembled WGS sequence"/>
</dbReference>
<comment type="caution">
    <text evidence="2">The sequence shown here is derived from an EMBL/GenBank/DDBJ whole genome shotgun (WGS) entry which is preliminary data.</text>
</comment>
<reference evidence="2 3" key="1">
    <citation type="submission" date="2019-04" db="EMBL/GenBank/DDBJ databases">
        <title>Flavobacterium sp. nov. isolated from construction timber.</title>
        <authorList>
            <person name="Lin S.-Y."/>
            <person name="Chang C.-T."/>
            <person name="Young C.-C."/>
        </authorList>
    </citation>
    <scope>NUCLEOTIDE SEQUENCE [LARGE SCALE GENOMIC DNA]</scope>
    <source>
        <strain evidence="2 3">CC-CTC003</strain>
    </source>
</reference>
<evidence type="ECO:0000256" key="1">
    <source>
        <dbReference type="SAM" id="Phobius"/>
    </source>
</evidence>
<dbReference type="AlphaFoldDB" id="A0A4S3ZPK0"/>
<proteinExistence type="predicted"/>
<feature type="transmembrane region" description="Helical" evidence="1">
    <location>
        <begin position="123"/>
        <end position="142"/>
    </location>
</feature>
<feature type="transmembrane region" description="Helical" evidence="1">
    <location>
        <begin position="44"/>
        <end position="65"/>
    </location>
</feature>
<feature type="transmembrane region" description="Helical" evidence="1">
    <location>
        <begin position="85"/>
        <end position="103"/>
    </location>
</feature>
<keyword evidence="1" id="KW-1133">Transmembrane helix</keyword>
<organism evidence="2 3">
    <name type="scientific">Flavobacterium supellecticarium</name>
    <dbReference type="NCBI Taxonomy" id="2565924"/>
    <lineage>
        <taxon>Bacteria</taxon>
        <taxon>Pseudomonadati</taxon>
        <taxon>Bacteroidota</taxon>
        <taxon>Flavobacteriia</taxon>
        <taxon>Flavobacteriales</taxon>
        <taxon>Flavobacteriaceae</taxon>
        <taxon>Flavobacterium</taxon>
    </lineage>
</organism>
<sequence>MYSVLLPLHSVIRWLVLISLLITIGKSLLGYYKHSVFSKTDNRLRHWTATFSHIQLLIGMLLYTQSPFVSYFYDTYKSGNLNTEALFFGVIHIILMFIAILFISIGSSKAKRIASDKEKHKTILIWFVLGLVLIFLAIPWPFSPLAVRPLLRPL</sequence>
<dbReference type="RefSeq" id="WP_136404428.1">
    <property type="nucleotide sequence ID" value="NZ_SSNZ01000012.1"/>
</dbReference>
<dbReference type="EMBL" id="SSNZ01000012">
    <property type="protein sequence ID" value="THF47438.1"/>
    <property type="molecule type" value="Genomic_DNA"/>
</dbReference>
<evidence type="ECO:0000313" key="3">
    <source>
        <dbReference type="Proteomes" id="UP000307507"/>
    </source>
</evidence>
<gene>
    <name evidence="2" type="ORF">E6C50_16905</name>
</gene>
<accession>A0A4S3ZPK0</accession>
<evidence type="ECO:0008006" key="4">
    <source>
        <dbReference type="Google" id="ProtNLM"/>
    </source>
</evidence>
<keyword evidence="1" id="KW-0472">Membrane</keyword>
<name>A0A4S3ZPK0_9FLAO</name>
<keyword evidence="3" id="KW-1185">Reference proteome</keyword>
<keyword evidence="1" id="KW-0812">Transmembrane</keyword>
<evidence type="ECO:0000313" key="2">
    <source>
        <dbReference type="EMBL" id="THF47438.1"/>
    </source>
</evidence>